<dbReference type="RefSeq" id="XP_067752674.1">
    <property type="nucleotide sequence ID" value="XM_067896517.1"/>
</dbReference>
<evidence type="ECO:0000256" key="3">
    <source>
        <dbReference type="SAM" id="Phobius"/>
    </source>
</evidence>
<keyword evidence="5" id="KW-1185">Reference proteome</keyword>
<name>A0A836I4Z9_9TRYP</name>
<sequence>MWRVLDMLQSVSWAWGFSVFLLRCTLILIADYYIMYVRIGRVWLGKRNQAPSRVQGDLVMQLTASSPHHSTADEKTIFLQLNYSFIDRRLWAGLNRADACPSAIVTSVLHGGIGFYTALNLLLSGVNVHGVVRNGRQAERTRYLLSSAVERQLMLHKEWNGRVGRVLVHTCDMSDTAAVCDFSDAVAADPALRIIVCNSDSMCSSPRLVPQQEELKKQMAMHHVGHHLLLLRLLQNRLQRSGSIAVALPPPWRIVVVASAAAATANLTRVPPLPPEWGDQEKMDGPFNPFEAYYSVKMSELLFAFSLARFVERQEILAVTCTVNVLHPGPTRSSDMLNCQPPLQWWLGGEAPALLFPMTPVIASLYVVDLALSRRHERTSGHFFRMGQDQTLYYSDMVRHARQRAGFFKNSALFPGMPGPIVSLSPTKQHWVWTATINYLAAVESIDARIFATA</sequence>
<keyword evidence="2" id="KW-0560">Oxidoreductase</keyword>
<evidence type="ECO:0000313" key="5">
    <source>
        <dbReference type="Proteomes" id="UP000674318"/>
    </source>
</evidence>
<gene>
    <name evidence="4" type="ORF">JKF63_00466</name>
</gene>
<keyword evidence="3" id="KW-0812">Transmembrane</keyword>
<proteinExistence type="inferred from homology"/>
<dbReference type="OrthoDB" id="191139at2759"/>
<dbReference type="Gene3D" id="3.40.50.720">
    <property type="entry name" value="NAD(P)-binding Rossmann-like Domain"/>
    <property type="match status" value="1"/>
</dbReference>
<reference evidence="4 5" key="1">
    <citation type="submission" date="2021-02" db="EMBL/GenBank/DDBJ databases">
        <title>Porcisia hertigi Genome sequencing and assembly.</title>
        <authorList>
            <person name="Almutairi H."/>
            <person name="Gatherer D."/>
        </authorList>
    </citation>
    <scope>NUCLEOTIDE SEQUENCE [LARGE SCALE GENOMIC DNA]</scope>
    <source>
        <strain evidence="4 5">C119</strain>
    </source>
</reference>
<dbReference type="SUPFAM" id="SSF51735">
    <property type="entry name" value="NAD(P)-binding Rossmann-fold domains"/>
    <property type="match status" value="1"/>
</dbReference>
<keyword evidence="3" id="KW-1133">Transmembrane helix</keyword>
<dbReference type="InterPro" id="IPR036291">
    <property type="entry name" value="NAD(P)-bd_dom_sf"/>
</dbReference>
<dbReference type="KEGG" id="phet:94286594"/>
<feature type="transmembrane region" description="Helical" evidence="3">
    <location>
        <begin position="12"/>
        <end position="34"/>
    </location>
</feature>
<evidence type="ECO:0000256" key="2">
    <source>
        <dbReference type="ARBA" id="ARBA00023002"/>
    </source>
</evidence>
<dbReference type="GO" id="GO:0016491">
    <property type="term" value="F:oxidoreductase activity"/>
    <property type="evidence" value="ECO:0007669"/>
    <property type="project" value="UniProtKB-KW"/>
</dbReference>
<dbReference type="AlphaFoldDB" id="A0A836I4Z9"/>
<dbReference type="Proteomes" id="UP000674318">
    <property type="component" value="Unassembled WGS sequence"/>
</dbReference>
<dbReference type="PANTHER" id="PTHR24320:SF148">
    <property type="entry name" value="NAD(P)-BINDING ROSSMANN-FOLD SUPERFAMILY PROTEIN"/>
    <property type="match status" value="1"/>
</dbReference>
<comment type="similarity">
    <text evidence="1">Belongs to the short-chain dehydrogenases/reductases (SDR) family.</text>
</comment>
<keyword evidence="3" id="KW-0472">Membrane</keyword>
<accession>A0A836I4Z9</accession>
<organism evidence="4 5">
    <name type="scientific">Porcisia hertigi</name>
    <dbReference type="NCBI Taxonomy" id="2761500"/>
    <lineage>
        <taxon>Eukaryota</taxon>
        <taxon>Discoba</taxon>
        <taxon>Euglenozoa</taxon>
        <taxon>Kinetoplastea</taxon>
        <taxon>Metakinetoplastina</taxon>
        <taxon>Trypanosomatida</taxon>
        <taxon>Trypanosomatidae</taxon>
        <taxon>Leishmaniinae</taxon>
        <taxon>Porcisia</taxon>
    </lineage>
</organism>
<evidence type="ECO:0000256" key="1">
    <source>
        <dbReference type="ARBA" id="ARBA00006484"/>
    </source>
</evidence>
<evidence type="ECO:0000313" key="4">
    <source>
        <dbReference type="EMBL" id="KAG5490346.1"/>
    </source>
</evidence>
<protein>
    <submittedName>
        <fullName evidence="4">Uncharacterized protein</fullName>
    </submittedName>
</protein>
<dbReference type="GeneID" id="94286594"/>
<dbReference type="EMBL" id="JAFJZO010000036">
    <property type="protein sequence ID" value="KAG5490346.1"/>
    <property type="molecule type" value="Genomic_DNA"/>
</dbReference>
<dbReference type="PANTHER" id="PTHR24320">
    <property type="entry name" value="RETINOL DEHYDROGENASE"/>
    <property type="match status" value="1"/>
</dbReference>
<comment type="caution">
    <text evidence="4">The sequence shown here is derived from an EMBL/GenBank/DDBJ whole genome shotgun (WGS) entry which is preliminary data.</text>
</comment>